<evidence type="ECO:0008006" key="3">
    <source>
        <dbReference type="Google" id="ProtNLM"/>
    </source>
</evidence>
<organism evidence="1 2">
    <name type="scientific">Providencia rustigianii</name>
    <dbReference type="NCBI Taxonomy" id="158850"/>
    <lineage>
        <taxon>Bacteria</taxon>
        <taxon>Pseudomonadati</taxon>
        <taxon>Pseudomonadota</taxon>
        <taxon>Gammaproteobacteria</taxon>
        <taxon>Enterobacterales</taxon>
        <taxon>Morganellaceae</taxon>
        <taxon>Providencia</taxon>
    </lineage>
</organism>
<accession>A0A379G0D7</accession>
<sequence length="383" mass="42923">MLKYIIISCILFALVACQNREQLQLPTATTDLASIPIEEASQIWPVLSSLGAPQGLRACCAFGYNIRAEISGVPVPFYLIDNIVEANKLGEHHYNDSYLAATADIVGLNSEKVGLVYTTDGGFIDIAHVRDTADYTLYLFSQIYPNLGKEWTLKLSDELASRQIHFNSFTPPESAVERYTLSTYLAAKLAFQLAAWHEIAQWYGYQSVPGFSEGVSAFSPEDLYSNLLGARLASSLILQGRAESLAIFSHSLETILPVALNELGAFNKEKTREVFDRVDGIWWDSSKRVPNKFLLLTRDYDVADSRYPFLPTQTIPHKGLKLSLPDEYAGYSLAKLAQFRLVPTDKMAQLPVPEKYWTIDDFSTLAEQAKIEDQKQQTRTLKK</sequence>
<dbReference type="OrthoDB" id="1164519at2"/>
<name>A0A379G0D7_9GAMM</name>
<dbReference type="RefSeq" id="WP_006816036.1">
    <property type="nucleotide sequence ID" value="NZ_CABLCG010000070.1"/>
</dbReference>
<dbReference type="PROSITE" id="PS51257">
    <property type="entry name" value="PROKAR_LIPOPROTEIN"/>
    <property type="match status" value="1"/>
</dbReference>
<protein>
    <recommendedName>
        <fullName evidence="3">DUF4056 domain-containing protein</fullName>
    </recommendedName>
</protein>
<dbReference type="EMBL" id="UGUA01000002">
    <property type="protein sequence ID" value="SUC34332.1"/>
    <property type="molecule type" value="Genomic_DNA"/>
</dbReference>
<evidence type="ECO:0000313" key="1">
    <source>
        <dbReference type="EMBL" id="SUC34332.1"/>
    </source>
</evidence>
<dbReference type="Pfam" id="PF13265">
    <property type="entry name" value="DUF4056"/>
    <property type="match status" value="1"/>
</dbReference>
<evidence type="ECO:0000313" key="2">
    <source>
        <dbReference type="Proteomes" id="UP000255129"/>
    </source>
</evidence>
<dbReference type="Proteomes" id="UP000255129">
    <property type="component" value="Unassembled WGS sequence"/>
</dbReference>
<proteinExistence type="predicted"/>
<reference evidence="1 2" key="1">
    <citation type="submission" date="2018-06" db="EMBL/GenBank/DDBJ databases">
        <authorList>
            <consortium name="Pathogen Informatics"/>
            <person name="Doyle S."/>
        </authorList>
    </citation>
    <scope>NUCLEOTIDE SEQUENCE [LARGE SCALE GENOMIC DNA]</scope>
    <source>
        <strain evidence="1 2">NCTC12026</strain>
    </source>
</reference>
<dbReference type="AlphaFoldDB" id="A0A379G0D7"/>
<gene>
    <name evidence="1" type="ORF">NCTC12026_00669</name>
</gene>
<dbReference type="InterPro" id="IPR025130">
    <property type="entry name" value="DUF4056"/>
</dbReference>